<keyword evidence="1" id="KW-0808">Transferase</keyword>
<dbReference type="PROSITE" id="PS50011">
    <property type="entry name" value="PROTEIN_KINASE_DOM"/>
    <property type="match status" value="1"/>
</dbReference>
<dbReference type="InterPro" id="IPR000719">
    <property type="entry name" value="Prot_kinase_dom"/>
</dbReference>
<dbReference type="PROSITE" id="PS00108">
    <property type="entry name" value="PROTEIN_KINASE_ST"/>
    <property type="match status" value="1"/>
</dbReference>
<feature type="non-terminal residue" evidence="7">
    <location>
        <position position="484"/>
    </location>
</feature>
<keyword evidence="3 7" id="KW-0418">Kinase</keyword>
<reference evidence="7" key="2">
    <citation type="journal article" date="2021" name="Microbiome">
        <title>Successional dynamics and alternative stable states in a saline activated sludge microbial community over 9 years.</title>
        <authorList>
            <person name="Wang Y."/>
            <person name="Ye J."/>
            <person name="Ju F."/>
            <person name="Liu L."/>
            <person name="Boyd J.A."/>
            <person name="Deng Y."/>
            <person name="Parks D.H."/>
            <person name="Jiang X."/>
            <person name="Yin X."/>
            <person name="Woodcroft B.J."/>
            <person name="Tyson G.W."/>
            <person name="Hugenholtz P."/>
            <person name="Polz M.F."/>
            <person name="Zhang T."/>
        </authorList>
    </citation>
    <scope>NUCLEOTIDE SEQUENCE</scope>
    <source>
        <strain evidence="7">HKST-UBA02</strain>
    </source>
</reference>
<evidence type="ECO:0000256" key="1">
    <source>
        <dbReference type="ARBA" id="ARBA00022679"/>
    </source>
</evidence>
<dbReference type="Pfam" id="PF13401">
    <property type="entry name" value="AAA_22"/>
    <property type="match status" value="1"/>
</dbReference>
<dbReference type="Proteomes" id="UP000739538">
    <property type="component" value="Unassembled WGS sequence"/>
</dbReference>
<evidence type="ECO:0000256" key="2">
    <source>
        <dbReference type="ARBA" id="ARBA00022741"/>
    </source>
</evidence>
<feature type="domain" description="Protein kinase" evidence="6">
    <location>
        <begin position="78"/>
        <end position="341"/>
    </location>
</feature>
<organism evidence="7 8">
    <name type="scientific">Eiseniibacteriota bacterium</name>
    <dbReference type="NCBI Taxonomy" id="2212470"/>
    <lineage>
        <taxon>Bacteria</taxon>
        <taxon>Candidatus Eiseniibacteriota</taxon>
    </lineage>
</organism>
<dbReference type="Gene3D" id="1.10.510.10">
    <property type="entry name" value="Transferase(Phosphotransferase) domain 1"/>
    <property type="match status" value="1"/>
</dbReference>
<dbReference type="CDD" id="cd14014">
    <property type="entry name" value="STKc_PknB_like"/>
    <property type="match status" value="1"/>
</dbReference>
<evidence type="ECO:0000256" key="5">
    <source>
        <dbReference type="PROSITE-ProRule" id="PRU10141"/>
    </source>
</evidence>
<proteinExistence type="predicted"/>
<sequence length="484" mass="52130">MSAERYRRLKELFQEFIELPEPARNAELSRLSVENPELARELGAHLAIHEDDGFLGDLPVAGNAAEHLPPGTLLAGRYRLGAVLGSGGMGIVYEAWDESLSLKVALKVIRPSLMRHPEALPRLKTECLIARSVTHSNVCRVYDCDRHVDGAGEQWFLTMELLSGETLAARLSRDGPVSEPEATVIVEQMVEGLGAAHNAGVAHLDFKTANVMIVPGDPIRVILTDFGIARAVGFGSGVPGHTGGVATSASHPRAGTAGYMAPEQDRGEDAGPASDVYALGVVIYELLTGRLPSGASEGTGDGELVFPDGTDPLWHSVVTRCLDPRPDERFARVEDITEQLRSGAAPTRSGYERRRLPAERDAFVGREADVRALVGTFEAGTRLVSLVGPPGIGKTRLAIHYSWQCQHDWPGGLWFCDVSGMSDPAAFDAAVASALGIRLDRGEPLERLGDAIAGRGRCLLVLDNLEDVKERAYAALLQWLDRSE</sequence>
<dbReference type="EMBL" id="JAGQHS010000476">
    <property type="protein sequence ID" value="MCA9759759.1"/>
    <property type="molecule type" value="Genomic_DNA"/>
</dbReference>
<keyword evidence="4 5" id="KW-0067">ATP-binding</keyword>
<dbReference type="SUPFAM" id="SSF56112">
    <property type="entry name" value="Protein kinase-like (PK-like)"/>
    <property type="match status" value="1"/>
</dbReference>
<dbReference type="Gene3D" id="3.40.50.300">
    <property type="entry name" value="P-loop containing nucleotide triphosphate hydrolases"/>
    <property type="match status" value="1"/>
</dbReference>
<dbReference type="GO" id="GO:0004674">
    <property type="term" value="F:protein serine/threonine kinase activity"/>
    <property type="evidence" value="ECO:0007669"/>
    <property type="project" value="TreeGrafter"/>
</dbReference>
<dbReference type="InterPro" id="IPR027417">
    <property type="entry name" value="P-loop_NTPase"/>
</dbReference>
<dbReference type="InterPro" id="IPR017441">
    <property type="entry name" value="Protein_kinase_ATP_BS"/>
</dbReference>
<dbReference type="AlphaFoldDB" id="A0A956NIT0"/>
<evidence type="ECO:0000256" key="3">
    <source>
        <dbReference type="ARBA" id="ARBA00022777"/>
    </source>
</evidence>
<dbReference type="GO" id="GO:0016887">
    <property type="term" value="F:ATP hydrolysis activity"/>
    <property type="evidence" value="ECO:0007669"/>
    <property type="project" value="InterPro"/>
</dbReference>
<accession>A0A956NIT0</accession>
<dbReference type="InterPro" id="IPR008271">
    <property type="entry name" value="Ser/Thr_kinase_AS"/>
</dbReference>
<feature type="binding site" evidence="5">
    <location>
        <position position="107"/>
    </location>
    <ligand>
        <name>ATP</name>
        <dbReference type="ChEBI" id="CHEBI:30616"/>
    </ligand>
</feature>
<evidence type="ECO:0000313" key="7">
    <source>
        <dbReference type="EMBL" id="MCA9759759.1"/>
    </source>
</evidence>
<reference evidence="7" key="1">
    <citation type="submission" date="2020-04" db="EMBL/GenBank/DDBJ databases">
        <authorList>
            <person name="Zhang T."/>
        </authorList>
    </citation>
    <scope>NUCLEOTIDE SEQUENCE</scope>
    <source>
        <strain evidence="7">HKST-UBA02</strain>
    </source>
</reference>
<comment type="caution">
    <text evidence="7">The sequence shown here is derived from an EMBL/GenBank/DDBJ whole genome shotgun (WGS) entry which is preliminary data.</text>
</comment>
<dbReference type="Gene3D" id="3.30.200.20">
    <property type="entry name" value="Phosphorylase Kinase, domain 1"/>
    <property type="match status" value="1"/>
</dbReference>
<dbReference type="GO" id="GO:0005524">
    <property type="term" value="F:ATP binding"/>
    <property type="evidence" value="ECO:0007669"/>
    <property type="project" value="UniProtKB-UniRule"/>
</dbReference>
<keyword evidence="2 5" id="KW-0547">Nucleotide-binding</keyword>
<gene>
    <name evidence="7" type="ORF">KDA27_28435</name>
</gene>
<dbReference type="PANTHER" id="PTHR43289:SF6">
    <property type="entry name" value="SERINE_THREONINE-PROTEIN KINASE NEKL-3"/>
    <property type="match status" value="1"/>
</dbReference>
<evidence type="ECO:0000256" key="4">
    <source>
        <dbReference type="ARBA" id="ARBA00022840"/>
    </source>
</evidence>
<evidence type="ECO:0000259" key="6">
    <source>
        <dbReference type="PROSITE" id="PS50011"/>
    </source>
</evidence>
<dbReference type="InterPro" id="IPR049945">
    <property type="entry name" value="AAA_22"/>
</dbReference>
<name>A0A956NIT0_UNCEI</name>
<dbReference type="Pfam" id="PF00069">
    <property type="entry name" value="Pkinase"/>
    <property type="match status" value="1"/>
</dbReference>
<dbReference type="PANTHER" id="PTHR43289">
    <property type="entry name" value="MITOGEN-ACTIVATED PROTEIN KINASE KINASE KINASE 20-RELATED"/>
    <property type="match status" value="1"/>
</dbReference>
<dbReference type="PROSITE" id="PS00107">
    <property type="entry name" value="PROTEIN_KINASE_ATP"/>
    <property type="match status" value="1"/>
</dbReference>
<dbReference type="SUPFAM" id="SSF52540">
    <property type="entry name" value="P-loop containing nucleoside triphosphate hydrolases"/>
    <property type="match status" value="1"/>
</dbReference>
<protein>
    <submittedName>
        <fullName evidence="7">Protein kinase</fullName>
    </submittedName>
</protein>
<dbReference type="InterPro" id="IPR011009">
    <property type="entry name" value="Kinase-like_dom_sf"/>
</dbReference>
<evidence type="ECO:0000313" key="8">
    <source>
        <dbReference type="Proteomes" id="UP000739538"/>
    </source>
</evidence>